<dbReference type="Pfam" id="PF00583">
    <property type="entry name" value="Acetyltransf_1"/>
    <property type="match status" value="1"/>
</dbReference>
<dbReference type="InterPro" id="IPR016181">
    <property type="entry name" value="Acyl_CoA_acyltransferase"/>
</dbReference>
<keyword evidence="2" id="KW-0012">Acyltransferase</keyword>
<evidence type="ECO:0000313" key="5">
    <source>
        <dbReference type="EMBL" id="AIF41381.1"/>
    </source>
</evidence>
<reference evidence="5 6" key="1">
    <citation type="submission" date="2014-07" db="EMBL/GenBank/DDBJ databases">
        <title>Genome Sequencing of Dermacoccus nishinomiyaensis.</title>
        <authorList>
            <person name="Hong K.W."/>
            <person name="Chan K.G."/>
        </authorList>
    </citation>
    <scope>NUCLEOTIDE SEQUENCE [LARGE SCALE GENOMIC DNA]</scope>
    <source>
        <strain evidence="5 6">M25</strain>
    </source>
</reference>
<gene>
    <name evidence="5" type="ORF">HX89_11005</name>
</gene>
<keyword evidence="1 5" id="KW-0808">Transferase</keyword>
<evidence type="ECO:0000256" key="1">
    <source>
        <dbReference type="ARBA" id="ARBA00022679"/>
    </source>
</evidence>
<dbReference type="InterPro" id="IPR000182">
    <property type="entry name" value="GNAT_dom"/>
</dbReference>
<feature type="region of interest" description="Disordered" evidence="3">
    <location>
        <begin position="1"/>
        <end position="23"/>
    </location>
</feature>
<evidence type="ECO:0000259" key="4">
    <source>
        <dbReference type="PROSITE" id="PS51186"/>
    </source>
</evidence>
<accession>A0A075JGP6</accession>
<dbReference type="InterPro" id="IPR006464">
    <property type="entry name" value="AcTrfase_RimI/Ard1"/>
</dbReference>
<dbReference type="EMBL" id="CP008889">
    <property type="protein sequence ID" value="AIF41381.1"/>
    <property type="molecule type" value="Genomic_DNA"/>
</dbReference>
<dbReference type="KEGG" id="dni:HX89_11005"/>
<dbReference type="eggNOG" id="COG0456">
    <property type="taxonomic scope" value="Bacteria"/>
</dbReference>
<dbReference type="SUPFAM" id="SSF55729">
    <property type="entry name" value="Acyl-CoA N-acyltransferases (Nat)"/>
    <property type="match status" value="1"/>
</dbReference>
<dbReference type="AlphaFoldDB" id="A0A075JGP6"/>
<keyword evidence="6" id="KW-1185">Reference proteome</keyword>
<dbReference type="InterPro" id="IPR050832">
    <property type="entry name" value="Bact_Acetyltransf"/>
</dbReference>
<dbReference type="NCBIfam" id="TIGR01575">
    <property type="entry name" value="rimI"/>
    <property type="match status" value="1"/>
</dbReference>
<dbReference type="GO" id="GO:0008080">
    <property type="term" value="F:N-acetyltransferase activity"/>
    <property type="evidence" value="ECO:0007669"/>
    <property type="project" value="InterPro"/>
</dbReference>
<sequence>MARLTDHTPSPEPAAQPAAATASADVALRPATWRDIETLAALDAQLFEHDAWRERTWWDEFAARPRRQYVVAVGAAVPQQRVVADGTAHAPEASPDDADDREPSAPSMPRTDGAPHVSANGHPEHILGYAGLDVAGSTADVMTIAVTPEARGTGLGRRLLDHLVTAATHAGAEALLLEVRADNDPALRLYERAGFDRLTVRRRYYQPGDVDAVILRKLLKETR</sequence>
<dbReference type="HOGENOM" id="CLU_013985_23_3_11"/>
<feature type="compositionally biased region" description="Low complexity" evidence="3">
    <location>
        <begin position="13"/>
        <end position="23"/>
    </location>
</feature>
<dbReference type="Gene3D" id="3.40.630.30">
    <property type="match status" value="1"/>
</dbReference>
<dbReference type="PROSITE" id="PS51186">
    <property type="entry name" value="GNAT"/>
    <property type="match status" value="1"/>
</dbReference>
<dbReference type="PANTHER" id="PTHR43877">
    <property type="entry name" value="AMINOALKYLPHOSPHONATE N-ACETYLTRANSFERASE-RELATED-RELATED"/>
    <property type="match status" value="1"/>
</dbReference>
<dbReference type="OrthoDB" id="529907at2"/>
<dbReference type="CDD" id="cd04301">
    <property type="entry name" value="NAT_SF"/>
    <property type="match status" value="1"/>
</dbReference>
<name>A0A075JGP6_9MICO</name>
<dbReference type="Proteomes" id="UP000027986">
    <property type="component" value="Chromosome"/>
</dbReference>
<feature type="domain" description="N-acetyltransferase" evidence="4">
    <location>
        <begin position="26"/>
        <end position="220"/>
    </location>
</feature>
<evidence type="ECO:0000313" key="6">
    <source>
        <dbReference type="Proteomes" id="UP000027986"/>
    </source>
</evidence>
<dbReference type="RefSeq" id="WP_038569126.1">
    <property type="nucleotide sequence ID" value="NZ_CP008889.1"/>
</dbReference>
<protein>
    <submittedName>
        <fullName evidence="5">Ribosomal-protein-alanine acetyltransferase</fullName>
    </submittedName>
</protein>
<evidence type="ECO:0000256" key="3">
    <source>
        <dbReference type="SAM" id="MobiDB-lite"/>
    </source>
</evidence>
<organism evidence="5 6">
    <name type="scientific">Dermacoccus nishinomiyaensis</name>
    <dbReference type="NCBI Taxonomy" id="1274"/>
    <lineage>
        <taxon>Bacteria</taxon>
        <taxon>Bacillati</taxon>
        <taxon>Actinomycetota</taxon>
        <taxon>Actinomycetes</taxon>
        <taxon>Micrococcales</taxon>
        <taxon>Dermacoccaceae</taxon>
        <taxon>Dermacoccus</taxon>
    </lineage>
</organism>
<feature type="region of interest" description="Disordered" evidence="3">
    <location>
        <begin position="85"/>
        <end position="122"/>
    </location>
</feature>
<evidence type="ECO:0000256" key="2">
    <source>
        <dbReference type="ARBA" id="ARBA00023315"/>
    </source>
</evidence>
<dbReference type="GeneID" id="41841626"/>
<proteinExistence type="predicted"/>